<proteinExistence type="predicted"/>
<dbReference type="EMBL" id="JANZQH010000007">
    <property type="protein sequence ID" value="MCT2408798.1"/>
    <property type="molecule type" value="Genomic_DNA"/>
</dbReference>
<dbReference type="RefSeq" id="WP_259830127.1">
    <property type="nucleotide sequence ID" value="NZ_JANZQH010000007.1"/>
</dbReference>
<reference evidence="1" key="1">
    <citation type="submission" date="2022-08" db="EMBL/GenBank/DDBJ databases">
        <title>Chryseobacterium antibioticum,isolated from the rhizosphere soil of Pyrola in Tibet.</title>
        <authorList>
            <person name="Kan Y."/>
        </authorList>
    </citation>
    <scope>NUCLEOTIDE SEQUENCE</scope>
    <source>
        <strain evidence="1">Pc2-12</strain>
    </source>
</reference>
<evidence type="ECO:0000313" key="1">
    <source>
        <dbReference type="EMBL" id="MCT2408798.1"/>
    </source>
</evidence>
<protein>
    <submittedName>
        <fullName evidence="1">Uncharacterized protein</fullName>
    </submittedName>
</protein>
<evidence type="ECO:0000313" key="2">
    <source>
        <dbReference type="Proteomes" id="UP001142057"/>
    </source>
</evidence>
<accession>A0ABT2IJK0</accession>
<keyword evidence="2" id="KW-1185">Reference proteome</keyword>
<name>A0ABT2IJK0_9FLAO</name>
<dbReference type="Proteomes" id="UP001142057">
    <property type="component" value="Unassembled WGS sequence"/>
</dbReference>
<sequence>MIVCEKDYLYLTKKEYSKVGQGFSPNILLEDLSDVQYMKTASGYC</sequence>
<comment type="caution">
    <text evidence="1">The sequence shown here is derived from an EMBL/GenBank/DDBJ whole genome shotgun (WGS) entry which is preliminary data.</text>
</comment>
<organism evidence="1 2">
    <name type="scientific">Chryseobacterium pyrolae</name>
    <dbReference type="NCBI Taxonomy" id="2987481"/>
    <lineage>
        <taxon>Bacteria</taxon>
        <taxon>Pseudomonadati</taxon>
        <taxon>Bacteroidota</taxon>
        <taxon>Flavobacteriia</taxon>
        <taxon>Flavobacteriales</taxon>
        <taxon>Weeksellaceae</taxon>
        <taxon>Chryseobacterium group</taxon>
        <taxon>Chryseobacterium</taxon>
    </lineage>
</organism>
<gene>
    <name evidence="1" type="ORF">NZD88_14730</name>
</gene>